<gene>
    <name evidence="3" type="ORF">BECKSD772D_GA0070982_105120</name>
    <name evidence="2" type="ORF">BECKSD772E_GA0070983_104114</name>
    <name evidence="1" type="ORF">BECKSD772F_GA0070984_103317</name>
</gene>
<dbReference type="EMBL" id="CAADFR010000033">
    <property type="protein sequence ID" value="VFK39103.1"/>
    <property type="molecule type" value="Genomic_DNA"/>
</dbReference>
<reference evidence="2" key="1">
    <citation type="submission" date="2019-02" db="EMBL/GenBank/DDBJ databases">
        <authorList>
            <person name="Gruber-Vodicka R. H."/>
            <person name="Seah K. B. B."/>
        </authorList>
    </citation>
    <scope>NUCLEOTIDE SEQUENCE</scope>
    <source>
        <strain evidence="3">BECK_S127</strain>
        <strain evidence="2">BECK_S1320</strain>
        <strain evidence="1">BECK_S1321</strain>
    </source>
</reference>
<protein>
    <submittedName>
        <fullName evidence="2">Uncharacterized protein</fullName>
    </submittedName>
</protein>
<evidence type="ECO:0000313" key="3">
    <source>
        <dbReference type="EMBL" id="VFK79486.1"/>
    </source>
</evidence>
<dbReference type="AlphaFoldDB" id="A0A450YSX2"/>
<organism evidence="2">
    <name type="scientific">Candidatus Kentrum sp. SD</name>
    <dbReference type="NCBI Taxonomy" id="2126332"/>
    <lineage>
        <taxon>Bacteria</taxon>
        <taxon>Pseudomonadati</taxon>
        <taxon>Pseudomonadota</taxon>
        <taxon>Gammaproteobacteria</taxon>
        <taxon>Candidatus Kentrum</taxon>
    </lineage>
</organism>
<dbReference type="EMBL" id="CAADHB010000051">
    <property type="protein sequence ID" value="VFK79486.1"/>
    <property type="molecule type" value="Genomic_DNA"/>
</dbReference>
<proteinExistence type="predicted"/>
<evidence type="ECO:0000313" key="2">
    <source>
        <dbReference type="EMBL" id="VFK44638.1"/>
    </source>
</evidence>
<accession>A0A450YSX2</accession>
<sequence>MYRKKSWGGSARVPEPVPLSVRARSANMFMYRKKILNRCSRKEHPVWNLLLRADQ</sequence>
<name>A0A450YSX2_9GAMM</name>
<evidence type="ECO:0000313" key="1">
    <source>
        <dbReference type="EMBL" id="VFK39103.1"/>
    </source>
</evidence>
<dbReference type="EMBL" id="CAADFU010000041">
    <property type="protein sequence ID" value="VFK44638.1"/>
    <property type="molecule type" value="Genomic_DNA"/>
</dbReference>